<feature type="transmembrane region" description="Helical" evidence="6">
    <location>
        <begin position="102"/>
        <end position="123"/>
    </location>
</feature>
<dbReference type="GO" id="GO:0005384">
    <property type="term" value="F:manganese ion transmembrane transporter activity"/>
    <property type="evidence" value="ECO:0007669"/>
    <property type="project" value="TreeGrafter"/>
</dbReference>
<evidence type="ECO:0000256" key="6">
    <source>
        <dbReference type="SAM" id="Phobius"/>
    </source>
</evidence>
<name>A0A1F6WQJ9_9BACT</name>
<dbReference type="AlphaFoldDB" id="A0A1F6WQJ9"/>
<comment type="caution">
    <text evidence="7">The sequence shown here is derived from an EMBL/GenBank/DDBJ whole genome shotgun (WGS) entry which is preliminary data.</text>
</comment>
<evidence type="ECO:0000313" key="8">
    <source>
        <dbReference type="Proteomes" id="UP000179448"/>
    </source>
</evidence>
<keyword evidence="3 6" id="KW-0812">Transmembrane</keyword>
<evidence type="ECO:0008006" key="9">
    <source>
        <dbReference type="Google" id="ProtNLM"/>
    </source>
</evidence>
<reference evidence="7 8" key="1">
    <citation type="journal article" date="2016" name="Nat. Commun.">
        <title>Thousands of microbial genomes shed light on interconnected biogeochemical processes in an aquifer system.</title>
        <authorList>
            <person name="Anantharaman K."/>
            <person name="Brown C.T."/>
            <person name="Hug L.A."/>
            <person name="Sharon I."/>
            <person name="Castelle C.J."/>
            <person name="Probst A.J."/>
            <person name="Thomas B.C."/>
            <person name="Singh A."/>
            <person name="Wilkins M.J."/>
            <person name="Karaoz U."/>
            <person name="Brodie E.L."/>
            <person name="Williams K.H."/>
            <person name="Hubbard S.S."/>
            <person name="Banfield J.F."/>
        </authorList>
    </citation>
    <scope>NUCLEOTIDE SEQUENCE [LARGE SCALE GENOMIC DNA]</scope>
</reference>
<dbReference type="InterPro" id="IPR001046">
    <property type="entry name" value="NRAMP_fam"/>
</dbReference>
<keyword evidence="4 6" id="KW-1133">Transmembrane helix</keyword>
<keyword evidence="2" id="KW-0813">Transport</keyword>
<evidence type="ECO:0000256" key="5">
    <source>
        <dbReference type="ARBA" id="ARBA00023136"/>
    </source>
</evidence>
<feature type="transmembrane region" description="Helical" evidence="6">
    <location>
        <begin position="314"/>
        <end position="339"/>
    </location>
</feature>
<dbReference type="GO" id="GO:0034755">
    <property type="term" value="P:iron ion transmembrane transport"/>
    <property type="evidence" value="ECO:0007669"/>
    <property type="project" value="TreeGrafter"/>
</dbReference>
<organism evidence="7 8">
    <name type="scientific">Candidatus Nomurabacteria bacterium RIFCSPLOWO2_01_FULL_36_10b</name>
    <dbReference type="NCBI Taxonomy" id="1801766"/>
    <lineage>
        <taxon>Bacteria</taxon>
        <taxon>Candidatus Nomuraibacteriota</taxon>
    </lineage>
</organism>
<gene>
    <name evidence="7" type="ORF">A2997_02140</name>
</gene>
<proteinExistence type="predicted"/>
<feature type="transmembrane region" description="Helical" evidence="6">
    <location>
        <begin position="424"/>
        <end position="445"/>
    </location>
</feature>
<evidence type="ECO:0000313" key="7">
    <source>
        <dbReference type="EMBL" id="OGI84151.1"/>
    </source>
</evidence>
<comment type="subcellular location">
    <subcellularLocation>
        <location evidence="1">Membrane</location>
        <topology evidence="1">Multi-pass membrane protein</topology>
    </subcellularLocation>
</comment>
<dbReference type="PANTHER" id="PTHR11706:SF33">
    <property type="entry name" value="NATURAL RESISTANCE-ASSOCIATED MACROPHAGE PROTEIN 2"/>
    <property type="match status" value="1"/>
</dbReference>
<accession>A0A1F6WQJ9</accession>
<feature type="transmembrane region" description="Helical" evidence="6">
    <location>
        <begin position="359"/>
        <end position="377"/>
    </location>
</feature>
<feature type="transmembrane region" description="Helical" evidence="6">
    <location>
        <begin position="265"/>
        <end position="288"/>
    </location>
</feature>
<dbReference type="EMBL" id="MFUQ01000002">
    <property type="protein sequence ID" value="OGI84151.1"/>
    <property type="molecule type" value="Genomic_DNA"/>
</dbReference>
<feature type="transmembrane region" description="Helical" evidence="6">
    <location>
        <begin position="163"/>
        <end position="183"/>
    </location>
</feature>
<dbReference type="PANTHER" id="PTHR11706">
    <property type="entry name" value="SOLUTE CARRIER PROTEIN FAMILY 11 MEMBER"/>
    <property type="match status" value="1"/>
</dbReference>
<sequence>MEKLSSQRRLSFSVQFKKPFKFVSKYWNTLGPGLTTGAADDDPSSIATYSQAGAKYGFQALWFAFVSFPLMAIIQEMCARIGLVTGQGLAANIRKHYTRPVITILTLFLLLTNIFNIGADLGAMAAAVQLLVPQIPILASVVAFGLISTLLPIFVSYTKYARFLKYLSLILFSYIIALFFVKINARELFLNTIIPHITFSKDTIILICAILGATIAPCLFFWQTSQEVEESEQRDKNKFSNVSNANVIPKHTISWSLIRNMRIDVWSGMFLSNIVMFAIIAVSGAVLFQNGITSISTAADAAEALRPFAGDFTYILFALGIIGTGLLAVPILAGSASYAVSESLGWKFGLSHKWKEATAFYSVIVISIVIGVLMNIFNINIISILITASVISGIVAPFFILYIVRLSSDGNIMGRYKNSAIVQFIGWCILFIMGGVGLTTLIALIM</sequence>
<feature type="transmembrane region" description="Helical" evidence="6">
    <location>
        <begin position="135"/>
        <end position="157"/>
    </location>
</feature>
<feature type="transmembrane region" description="Helical" evidence="6">
    <location>
        <begin position="204"/>
        <end position="222"/>
    </location>
</feature>
<evidence type="ECO:0000256" key="3">
    <source>
        <dbReference type="ARBA" id="ARBA00022692"/>
    </source>
</evidence>
<evidence type="ECO:0000256" key="2">
    <source>
        <dbReference type="ARBA" id="ARBA00022448"/>
    </source>
</evidence>
<evidence type="ECO:0000256" key="4">
    <source>
        <dbReference type="ARBA" id="ARBA00022989"/>
    </source>
</evidence>
<dbReference type="Pfam" id="PF01566">
    <property type="entry name" value="Nramp"/>
    <property type="match status" value="1"/>
</dbReference>
<dbReference type="NCBIfam" id="NF037982">
    <property type="entry name" value="Nramp_1"/>
    <property type="match status" value="1"/>
</dbReference>
<dbReference type="GO" id="GO:0005886">
    <property type="term" value="C:plasma membrane"/>
    <property type="evidence" value="ECO:0007669"/>
    <property type="project" value="TreeGrafter"/>
</dbReference>
<keyword evidence="5 6" id="KW-0472">Membrane</keyword>
<protein>
    <recommendedName>
        <fullName evidence="9">Iron transporter</fullName>
    </recommendedName>
</protein>
<feature type="transmembrane region" description="Helical" evidence="6">
    <location>
        <begin position="60"/>
        <end position="82"/>
    </location>
</feature>
<dbReference type="GO" id="GO:0015086">
    <property type="term" value="F:cadmium ion transmembrane transporter activity"/>
    <property type="evidence" value="ECO:0007669"/>
    <property type="project" value="TreeGrafter"/>
</dbReference>
<evidence type="ECO:0000256" key="1">
    <source>
        <dbReference type="ARBA" id="ARBA00004141"/>
    </source>
</evidence>
<dbReference type="STRING" id="1801766.A2997_02140"/>
<dbReference type="Proteomes" id="UP000179448">
    <property type="component" value="Unassembled WGS sequence"/>
</dbReference>
<feature type="transmembrane region" description="Helical" evidence="6">
    <location>
        <begin position="384"/>
        <end position="404"/>
    </location>
</feature>